<evidence type="ECO:0000256" key="1">
    <source>
        <dbReference type="SAM" id="SignalP"/>
    </source>
</evidence>
<name>A0A0A9BF46_ARUDO</name>
<feature type="chain" id="PRO_5002042875" evidence="1">
    <location>
        <begin position="20"/>
        <end position="50"/>
    </location>
</feature>
<organism evidence="2">
    <name type="scientific">Arundo donax</name>
    <name type="common">Giant reed</name>
    <name type="synonym">Donax arundinaceus</name>
    <dbReference type="NCBI Taxonomy" id="35708"/>
    <lineage>
        <taxon>Eukaryota</taxon>
        <taxon>Viridiplantae</taxon>
        <taxon>Streptophyta</taxon>
        <taxon>Embryophyta</taxon>
        <taxon>Tracheophyta</taxon>
        <taxon>Spermatophyta</taxon>
        <taxon>Magnoliopsida</taxon>
        <taxon>Liliopsida</taxon>
        <taxon>Poales</taxon>
        <taxon>Poaceae</taxon>
        <taxon>PACMAD clade</taxon>
        <taxon>Arundinoideae</taxon>
        <taxon>Arundineae</taxon>
        <taxon>Arundo</taxon>
    </lineage>
</organism>
<proteinExistence type="predicted"/>
<feature type="signal peptide" evidence="1">
    <location>
        <begin position="1"/>
        <end position="19"/>
    </location>
</feature>
<reference evidence="2" key="1">
    <citation type="submission" date="2014-09" db="EMBL/GenBank/DDBJ databases">
        <authorList>
            <person name="Magalhaes I.L.F."/>
            <person name="Oliveira U."/>
            <person name="Santos F.R."/>
            <person name="Vidigal T.H.D.A."/>
            <person name="Brescovit A.D."/>
            <person name="Santos A.J."/>
        </authorList>
    </citation>
    <scope>NUCLEOTIDE SEQUENCE</scope>
    <source>
        <tissue evidence="2">Shoot tissue taken approximately 20 cm above the soil surface</tissue>
    </source>
</reference>
<dbReference type="AlphaFoldDB" id="A0A0A9BF46"/>
<sequence>MRNWKSILWRNLTVKFIMSSSSSVQLTVSVMTGSRRGGGRLLLSSHSAWT</sequence>
<accession>A0A0A9BF46</accession>
<dbReference type="EMBL" id="GBRH01239973">
    <property type="protein sequence ID" value="JAD57922.1"/>
    <property type="molecule type" value="Transcribed_RNA"/>
</dbReference>
<reference evidence="2" key="2">
    <citation type="journal article" date="2015" name="Data Brief">
        <title>Shoot transcriptome of the giant reed, Arundo donax.</title>
        <authorList>
            <person name="Barrero R.A."/>
            <person name="Guerrero F.D."/>
            <person name="Moolhuijzen P."/>
            <person name="Goolsby J.A."/>
            <person name="Tidwell J."/>
            <person name="Bellgard S.E."/>
            <person name="Bellgard M.I."/>
        </authorList>
    </citation>
    <scope>NUCLEOTIDE SEQUENCE</scope>
    <source>
        <tissue evidence="2">Shoot tissue taken approximately 20 cm above the soil surface</tissue>
    </source>
</reference>
<protein>
    <submittedName>
        <fullName evidence="2">Uncharacterized protein</fullName>
    </submittedName>
</protein>
<evidence type="ECO:0000313" key="2">
    <source>
        <dbReference type="EMBL" id="JAD57922.1"/>
    </source>
</evidence>
<keyword evidence="1" id="KW-0732">Signal</keyword>